<dbReference type="EMBL" id="CU458896">
    <property type="protein sequence ID" value="CAM61191.1"/>
    <property type="molecule type" value="Genomic_DNA"/>
</dbReference>
<dbReference type="Proteomes" id="UP000007137">
    <property type="component" value="Chromosome"/>
</dbReference>
<dbReference type="KEGG" id="mab:MAB_1102"/>
<organism evidence="1 2">
    <name type="scientific">Mycobacteroides abscessus (strain ATCC 19977 / DSM 44196 / CCUG 20993 / CIP 104536 / JCM 13569 / NCTC 13031 / TMC 1543 / L948)</name>
    <name type="common">Mycobacterium abscessus</name>
    <dbReference type="NCBI Taxonomy" id="561007"/>
    <lineage>
        <taxon>Bacteria</taxon>
        <taxon>Bacillati</taxon>
        <taxon>Actinomycetota</taxon>
        <taxon>Actinomycetes</taxon>
        <taxon>Mycobacteriales</taxon>
        <taxon>Mycobacteriaceae</taxon>
        <taxon>Mycobacteroides</taxon>
        <taxon>Mycobacteroides abscessus</taxon>
    </lineage>
</organism>
<gene>
    <name evidence="1" type="ordered locus">MAB_1102</name>
</gene>
<reference evidence="1 2" key="1">
    <citation type="journal article" date="2009" name="PLoS ONE">
        <title>Non mycobacterial virulence genes in the genome of the emerging pathogen Mycobacterium abscessus.</title>
        <authorList>
            <person name="Ripoll F."/>
            <person name="Pasek S."/>
            <person name="Schenowitz C."/>
            <person name="Dossat C."/>
            <person name="Barbe V."/>
            <person name="Rottman M."/>
            <person name="Macheras E."/>
            <person name="Heym B."/>
            <person name="Herrmann J.L."/>
            <person name="Daffe M."/>
            <person name="Brosch R."/>
            <person name="Risler J.L."/>
            <person name="Gaillard J.L."/>
        </authorList>
    </citation>
    <scope>NUCLEOTIDE SEQUENCE [LARGE SCALE GENOMIC DNA]</scope>
    <source>
        <strain evidence="2">ATCC 19977 / DSM 44196 / CCUG 20993 / CIP 104536 / JCM 13569 / NCTC 13031 / TMC 1543 / L948</strain>
    </source>
</reference>
<protein>
    <submittedName>
        <fullName evidence="1">Uncharacterized protein</fullName>
    </submittedName>
</protein>
<keyword evidence="2" id="KW-1185">Reference proteome</keyword>
<dbReference type="AlphaFoldDB" id="B1MK99"/>
<proteinExistence type="predicted"/>
<accession>B1MK99</accession>
<name>B1MK99_MYCA9</name>
<evidence type="ECO:0000313" key="1">
    <source>
        <dbReference type="EMBL" id="CAM61191.1"/>
    </source>
</evidence>
<sequence>MSKRPFLQDDIKHTGVKQLRGTVQAISVVDGSRDFMSMSELLSEGYRFYKATPLSTVDCVALRGLDDHARGLKAIIEFLGLPAHKPHMTDKEIRHEWTQVEQWLGMAAGLRFVDIEFLDGRDSWLCSVAGDYNDAHNSLVSAYATEQNRLLYVWSAAERLLKLLILPDNVPDKFRNNYNRASSLLTQSYELADLPEHYMCVYEHLCQHVQNDAALQSEKSLSRSLLKTSWRREPGLLLSIGNSMRNIPAHGVDTGPAVTDWDRDDPRSEVALSTAYHAPMLATRGLLLSIQMLLATSCQYFPDDLDDDIVDGRWVRAAGKWEWVTNLEPALRDIILSAHLRNPDEFDDGSM</sequence>
<evidence type="ECO:0000313" key="2">
    <source>
        <dbReference type="Proteomes" id="UP000007137"/>
    </source>
</evidence>